<keyword evidence="3" id="KW-1185">Reference proteome</keyword>
<gene>
    <name evidence="2" type="ORF">PV05_02092</name>
</gene>
<dbReference type="EMBL" id="KN847317">
    <property type="protein sequence ID" value="KIW62039.1"/>
    <property type="molecule type" value="Genomic_DNA"/>
</dbReference>
<dbReference type="HOGENOM" id="CLU_017584_0_6_1"/>
<dbReference type="InterPro" id="IPR015422">
    <property type="entry name" value="PyrdxlP-dep_Trfase_small"/>
</dbReference>
<evidence type="ECO:0000313" key="2">
    <source>
        <dbReference type="EMBL" id="KIW62039.1"/>
    </source>
</evidence>
<dbReference type="GO" id="GO:0030170">
    <property type="term" value="F:pyridoxal phosphate binding"/>
    <property type="evidence" value="ECO:0007669"/>
    <property type="project" value="InterPro"/>
</dbReference>
<evidence type="ECO:0000259" key="1">
    <source>
        <dbReference type="Pfam" id="PF00155"/>
    </source>
</evidence>
<organism evidence="2 3">
    <name type="scientific">Exophiala xenobiotica</name>
    <dbReference type="NCBI Taxonomy" id="348802"/>
    <lineage>
        <taxon>Eukaryota</taxon>
        <taxon>Fungi</taxon>
        <taxon>Dikarya</taxon>
        <taxon>Ascomycota</taxon>
        <taxon>Pezizomycotina</taxon>
        <taxon>Eurotiomycetes</taxon>
        <taxon>Chaetothyriomycetidae</taxon>
        <taxon>Chaetothyriales</taxon>
        <taxon>Herpotrichiellaceae</taxon>
        <taxon>Exophiala</taxon>
    </lineage>
</organism>
<dbReference type="OrthoDB" id="7042322at2759"/>
<proteinExistence type="predicted"/>
<accession>A0A0D2FQ24</accession>
<feature type="domain" description="Aminotransferase class I/classII large" evidence="1">
    <location>
        <begin position="34"/>
        <end position="331"/>
    </location>
</feature>
<dbReference type="Proteomes" id="UP000054342">
    <property type="component" value="Unassembled WGS sequence"/>
</dbReference>
<dbReference type="CDD" id="cd00609">
    <property type="entry name" value="AAT_like"/>
    <property type="match status" value="1"/>
</dbReference>
<dbReference type="GO" id="GO:0047536">
    <property type="term" value="F:2-aminoadipate transaminase activity"/>
    <property type="evidence" value="ECO:0007669"/>
    <property type="project" value="TreeGrafter"/>
</dbReference>
<dbReference type="GeneID" id="25324000"/>
<dbReference type="InterPro" id="IPR015424">
    <property type="entry name" value="PyrdxlP-dep_Trfase"/>
</dbReference>
<dbReference type="Pfam" id="PF00155">
    <property type="entry name" value="Aminotran_1_2"/>
    <property type="match status" value="1"/>
</dbReference>
<dbReference type="InterPro" id="IPR004839">
    <property type="entry name" value="Aminotransferase_I/II_large"/>
</dbReference>
<protein>
    <recommendedName>
        <fullName evidence="1">Aminotransferase class I/classII large domain-containing protein</fullName>
    </recommendedName>
</protein>
<dbReference type="Gene3D" id="3.90.1150.10">
    <property type="entry name" value="Aspartate Aminotransferase, domain 1"/>
    <property type="match status" value="1"/>
</dbReference>
<dbReference type="Gene3D" id="3.40.640.10">
    <property type="entry name" value="Type I PLP-dependent aspartate aminotransferase-like (Major domain)"/>
    <property type="match status" value="1"/>
</dbReference>
<dbReference type="SUPFAM" id="SSF53383">
    <property type="entry name" value="PLP-dependent transferases"/>
    <property type="match status" value="1"/>
</dbReference>
<dbReference type="AlphaFoldDB" id="A0A0D2FQ24"/>
<sequence>MEVETQNPAIPQPHINLQKGWPSPRLLPSQALLAAAEATLSSSARATDAMLYGPNIGDPALRRGCAEWLSRLYRLRSPPAGSEDGIVDPISPDRICITAGASNTLACIMAAFTDPAYTRRVWMVEPTYFLACTVFEDAGFQDRLVGVPEDEEGLDVDFLRKRIEVVESEEAALGTPYKRSPQYPRLYRHVIYLVPTFSNPSAKTYTLARREALIRLAREVNALIITDDCYDFLSWTSEAEWREFTVTSGTSHHSCLTPPPPPRLVDVDNSLSGGDREWGNAISNGSFSKVVGPGMRCGWAEATPAFIFRLNQVGATLSGGAPGQFSSVLIEHMLRTGALERHIQHVLIPTYRSRCATLRKVTEEYLGPLGVRIDVGRSYHVKSSEGDEEIVGGFFLYILFPEGIVADEVAAVALKQYNVRLLSAGMMSVRGSKPSSDQLRRGARLCWAWEEEEQVMEGVRRIGQALKEQFLNRNGYEL</sequence>
<dbReference type="RefSeq" id="XP_013322623.1">
    <property type="nucleotide sequence ID" value="XM_013467169.1"/>
</dbReference>
<evidence type="ECO:0000313" key="3">
    <source>
        <dbReference type="Proteomes" id="UP000054342"/>
    </source>
</evidence>
<dbReference type="InterPro" id="IPR015421">
    <property type="entry name" value="PyrdxlP-dep_Trfase_major"/>
</dbReference>
<dbReference type="PANTHER" id="PTHR42858">
    <property type="entry name" value="AMINOTRANSFERASE"/>
    <property type="match status" value="1"/>
</dbReference>
<dbReference type="PANTHER" id="PTHR42858:SF1">
    <property type="entry name" value="LD15494P"/>
    <property type="match status" value="1"/>
</dbReference>
<name>A0A0D2FQ24_9EURO</name>
<reference evidence="2 3" key="1">
    <citation type="submission" date="2015-01" db="EMBL/GenBank/DDBJ databases">
        <title>The Genome Sequence of Exophiala xenobiotica CBS118157.</title>
        <authorList>
            <consortium name="The Broad Institute Genomics Platform"/>
            <person name="Cuomo C."/>
            <person name="de Hoog S."/>
            <person name="Gorbushina A."/>
            <person name="Stielow B."/>
            <person name="Teixiera M."/>
            <person name="Abouelleil A."/>
            <person name="Chapman S.B."/>
            <person name="Priest M."/>
            <person name="Young S.K."/>
            <person name="Wortman J."/>
            <person name="Nusbaum C."/>
            <person name="Birren B."/>
        </authorList>
    </citation>
    <scope>NUCLEOTIDE SEQUENCE [LARGE SCALE GENOMIC DNA]</scope>
    <source>
        <strain evidence="2 3">CBS 118157</strain>
    </source>
</reference>
<dbReference type="STRING" id="348802.A0A0D2FQ24"/>